<feature type="compositionally biased region" description="Low complexity" evidence="5">
    <location>
        <begin position="673"/>
        <end position="684"/>
    </location>
</feature>
<accession>C5K7L5</accession>
<reference evidence="7 8" key="1">
    <citation type="submission" date="2008-07" db="EMBL/GenBank/DDBJ databases">
        <authorList>
            <person name="El-Sayed N."/>
            <person name="Caler E."/>
            <person name="Inman J."/>
            <person name="Amedeo P."/>
            <person name="Hass B."/>
            <person name="Wortman J."/>
        </authorList>
    </citation>
    <scope>NUCLEOTIDE SEQUENCE [LARGE SCALE GENOMIC DNA]</scope>
    <source>
        <strain evidence="8">ATCC 50983 / TXsc</strain>
    </source>
</reference>
<feature type="region of interest" description="Disordered" evidence="5">
    <location>
        <begin position="1199"/>
        <end position="1218"/>
    </location>
</feature>
<dbReference type="EMBL" id="GG671079">
    <property type="protein sequence ID" value="EER19550.1"/>
    <property type="molecule type" value="Genomic_DNA"/>
</dbReference>
<feature type="region of interest" description="Disordered" evidence="5">
    <location>
        <begin position="810"/>
        <end position="859"/>
    </location>
</feature>
<evidence type="ECO:0000256" key="3">
    <source>
        <dbReference type="ARBA" id="ARBA00022927"/>
    </source>
</evidence>
<keyword evidence="8" id="KW-1185">Reference proteome</keyword>
<dbReference type="InterPro" id="IPR016024">
    <property type="entry name" value="ARM-type_fold"/>
</dbReference>
<feature type="region of interest" description="Disordered" evidence="5">
    <location>
        <begin position="1169"/>
        <end position="1192"/>
    </location>
</feature>
<comment type="subcellular location">
    <subcellularLocation>
        <location evidence="1">Endomembrane system</location>
    </subcellularLocation>
</comment>
<proteinExistence type="predicted"/>
<feature type="region of interest" description="Disordered" evidence="5">
    <location>
        <begin position="759"/>
        <end position="796"/>
    </location>
</feature>
<dbReference type="Gene3D" id="1.25.10.10">
    <property type="entry name" value="Leucine-rich Repeat Variant"/>
    <property type="match status" value="1"/>
</dbReference>
<dbReference type="OrthoDB" id="29308at2759"/>
<dbReference type="Proteomes" id="UP000007800">
    <property type="component" value="Unassembled WGS sequence"/>
</dbReference>
<feature type="compositionally biased region" description="Low complexity" evidence="5">
    <location>
        <begin position="814"/>
        <end position="836"/>
    </location>
</feature>
<keyword evidence="2" id="KW-0813">Transport</keyword>
<dbReference type="FunCoup" id="C5K7L5">
    <property type="interactions" value="443"/>
</dbReference>
<dbReference type="InterPro" id="IPR050840">
    <property type="entry name" value="Adaptor_Complx_Large_Subunit"/>
</dbReference>
<evidence type="ECO:0000256" key="5">
    <source>
        <dbReference type="SAM" id="MobiDB-lite"/>
    </source>
</evidence>
<dbReference type="GeneID" id="9039811"/>
<dbReference type="OMA" id="CRETASH"/>
<feature type="domain" description="AP-4 complex subunit epsilon-1 C-terminal" evidence="6">
    <location>
        <begin position="881"/>
        <end position="980"/>
    </location>
</feature>
<keyword evidence="4" id="KW-0472">Membrane</keyword>
<dbReference type="InParanoid" id="C5K7L5"/>
<dbReference type="GO" id="GO:0030117">
    <property type="term" value="C:membrane coat"/>
    <property type="evidence" value="ECO:0007669"/>
    <property type="project" value="InterPro"/>
</dbReference>
<dbReference type="InterPro" id="IPR002553">
    <property type="entry name" value="Clathrin/coatomer_adapt-like_N"/>
</dbReference>
<keyword evidence="3" id="KW-0653">Protein transport</keyword>
<dbReference type="GO" id="GO:0016192">
    <property type="term" value="P:vesicle-mediated transport"/>
    <property type="evidence" value="ECO:0007669"/>
    <property type="project" value="InterPro"/>
</dbReference>
<dbReference type="GO" id="GO:0012505">
    <property type="term" value="C:endomembrane system"/>
    <property type="evidence" value="ECO:0007669"/>
    <property type="project" value="UniProtKB-SubCell"/>
</dbReference>
<dbReference type="PANTHER" id="PTHR22780">
    <property type="entry name" value="ADAPTIN, ALPHA/GAMMA/EPSILON"/>
    <property type="match status" value="1"/>
</dbReference>
<dbReference type="SUPFAM" id="SSF48371">
    <property type="entry name" value="ARM repeat"/>
    <property type="match status" value="1"/>
</dbReference>
<organism evidence="8">
    <name type="scientific">Perkinsus marinus (strain ATCC 50983 / TXsc)</name>
    <dbReference type="NCBI Taxonomy" id="423536"/>
    <lineage>
        <taxon>Eukaryota</taxon>
        <taxon>Sar</taxon>
        <taxon>Alveolata</taxon>
        <taxon>Perkinsozoa</taxon>
        <taxon>Perkinsea</taxon>
        <taxon>Perkinsida</taxon>
        <taxon>Perkinsidae</taxon>
        <taxon>Perkinsus</taxon>
    </lineage>
</organism>
<name>C5K7L5_PERM5</name>
<dbReference type="Pfam" id="PF01602">
    <property type="entry name" value="Adaptin_N"/>
    <property type="match status" value="1"/>
</dbReference>
<feature type="region of interest" description="Disordered" evidence="5">
    <location>
        <begin position="1298"/>
        <end position="1324"/>
    </location>
</feature>
<dbReference type="SMART" id="SM01356">
    <property type="entry name" value="AP4E_app_platf"/>
    <property type="match status" value="1"/>
</dbReference>
<evidence type="ECO:0000259" key="6">
    <source>
        <dbReference type="SMART" id="SM01356"/>
    </source>
</evidence>
<dbReference type="Pfam" id="PF14807">
    <property type="entry name" value="AP4E_app_platf"/>
    <property type="match status" value="1"/>
</dbReference>
<evidence type="ECO:0000313" key="7">
    <source>
        <dbReference type="EMBL" id="EER19550.1"/>
    </source>
</evidence>
<evidence type="ECO:0000256" key="1">
    <source>
        <dbReference type="ARBA" id="ARBA00004308"/>
    </source>
</evidence>
<dbReference type="RefSeq" id="XP_002787754.1">
    <property type="nucleotide sequence ID" value="XM_002787708.1"/>
</dbReference>
<sequence>MSGGHLSKDFFQLIRAIGESKSKQEEDKIIQGEVQVLKRKLLEPNISSKKMKEYMIRAVYVEMLGHDASFAYIHAVKLAQDKNVYSKKVGYMASSLFLNGDDELMLLLVNTMQRDLGSSNFLETCAALSAITQLVNAEMIPAILPLVTKLLTHTQDAVRKKAIICIQHFFRLSPDSVVDDVQQDVRRALCDPDPAVMGASLNLLRDIIRYDPESCKDLVPSLVNILKQIIEHRLPRDFDYHRMPAPWLQVNLVNLLGMLGEGDQDVSAQVYDIVQETMRRADTGVNAGYSVVYECVKCAAKLYPSHTLLEQSAASISKFLQSDSHNLKYLGVTGLAMIITVNPDYAREHQLKVVECLEDPDETLKRRTLDLLYRMTNPANVIVVCAKMLQNLRSSHDVHLRRDLVRKVGSLAERYSPSNQWYVETMNQVFTLAPSLVPSSLPTSLMRLVAESGEEDPEFRVWAVNTYVKMLAASSDDLPDVLVRVVAWVLGEYGCMCTLSGYTIDDIIDLLAQAVDRPAFTEARVTRGYLFSSMMKLLSQEQQQTTATPSVDTVRRALRKYSTDPDMYQRSLEYLKILDGSPNLLPSAFPYDEANYERSDSLIDVSLSFLDDMVDRAIAEGMKEYGRPNVVEYAGQSPSSCSYEERHWGPSGLNFTPYSAPTKPSHAPSSPYQSGSAQSQAAGGLRVNAPKKWGPSGFNARKPSATSEEVVPTAKATATVSSPEPSTRARPSVASAYPSTDELRRRAAQEKMAGALFAGIGSSPAPRQPMAGSRSVVGQPGYSRSKEGGAGPQGGAEAVDLLDLFGTPTDHQEAQQATAEAAAPVPTASPLDILSSSEDDLLGGMASSPSVPEAPVGQGVGQLDLFAPSPVSHEATEVKLRPLDITIEQLGGDWQKLQGSCEIQISLSHVPDVSSKLTGIVGFHLVEVIGDERVFAASTPSGEMVFAHCRETASHAELILVASSSAAGALARELVEKATGKPSRAEAAVKARVTASTQTTDVDGPHPVAQRDSITSAAGTTAVLGPDIRSDAGIRKLASSLTKLPLGENGRMRVRRMIGQEVRKHPELRPVVRSIGKLKSASNAALVEMCIVTNTLDEARKISRAYLARKAGKPTKRASPMAALASPYNRTSEAESCGLTLIERLFADILSHGARQEADTAATASAEEVEVEEGLFSSPAPPHPPCSSVEKDATTCTSASTTDSSCCSGTSPALTSEPDETIVLPDDFLYGVNKNDSSSSLSRPPSSYIPLVTVDNFDFSSSELLSTINVGNNNNNTEVLLPAAQPGGELKNLYPREQGEEQHQLTSDSVMLEGGGGSSALMRV</sequence>
<feature type="compositionally biased region" description="Low complexity" evidence="5">
    <location>
        <begin position="1199"/>
        <end position="1211"/>
    </location>
</feature>
<evidence type="ECO:0000313" key="8">
    <source>
        <dbReference type="Proteomes" id="UP000007800"/>
    </source>
</evidence>
<dbReference type="InterPro" id="IPR028269">
    <property type="entry name" value="AP4E1_C"/>
</dbReference>
<dbReference type="InterPro" id="IPR011989">
    <property type="entry name" value="ARM-like"/>
</dbReference>
<protein>
    <recommendedName>
        <fullName evidence="6">AP-4 complex subunit epsilon-1 C-terminal domain-containing protein</fullName>
    </recommendedName>
</protein>
<gene>
    <name evidence="7" type="ORF">Pmar_PMAR012531</name>
</gene>
<feature type="region of interest" description="Disordered" evidence="5">
    <location>
        <begin position="654"/>
        <end position="740"/>
    </location>
</feature>
<feature type="compositionally biased region" description="Polar residues" evidence="5">
    <location>
        <begin position="716"/>
        <end position="725"/>
    </location>
</feature>
<evidence type="ECO:0000256" key="2">
    <source>
        <dbReference type="ARBA" id="ARBA00022448"/>
    </source>
</evidence>
<evidence type="ECO:0000256" key="4">
    <source>
        <dbReference type="ARBA" id="ARBA00023136"/>
    </source>
</evidence>
<dbReference type="GO" id="GO:0006886">
    <property type="term" value="P:intracellular protein transport"/>
    <property type="evidence" value="ECO:0007669"/>
    <property type="project" value="InterPro"/>
</dbReference>